<keyword evidence="3 10" id="KW-0285">Flavoprotein</keyword>
<dbReference type="InterPro" id="IPR001269">
    <property type="entry name" value="DUS_fam"/>
</dbReference>
<comment type="similarity">
    <text evidence="10">Belongs to the Dus family. DusA subfamily.</text>
</comment>
<comment type="function">
    <text evidence="9 10">Catalyzes the synthesis of 5,6-dihydrouridine (D), a modified base found in the D-loop of most tRNAs, via the reduction of the C5-C6 double bond in target uridines. Specifically modifies U20 and U20a in tRNAs.</text>
</comment>
<feature type="binding site" evidence="10 13">
    <location>
        <begin position="248"/>
        <end position="249"/>
    </location>
    <ligand>
        <name>FMN</name>
        <dbReference type="ChEBI" id="CHEBI:58210"/>
    </ligand>
</feature>
<evidence type="ECO:0000256" key="7">
    <source>
        <dbReference type="ARBA" id="ARBA00022884"/>
    </source>
</evidence>
<keyword evidence="8 10" id="KW-0560">Oxidoreductase</keyword>
<dbReference type="PATRIC" id="fig|1199245.3.peg.1051"/>
<keyword evidence="5 10" id="KW-0819">tRNA processing</keyword>
<dbReference type="InterPro" id="IPR018517">
    <property type="entry name" value="tRNA_hU_synthase_CS"/>
</dbReference>
<feature type="site" description="Interacts with tRNA" evidence="10">
    <location>
        <position position="111"/>
    </location>
</feature>
<dbReference type="NCBIfam" id="TIGR00742">
    <property type="entry name" value="yjbN"/>
    <property type="match status" value="1"/>
</dbReference>
<evidence type="ECO:0000256" key="9">
    <source>
        <dbReference type="ARBA" id="ARBA00058013"/>
    </source>
</evidence>
<protein>
    <recommendedName>
        <fullName evidence="10">tRNA-dihydrouridine(20/20a) synthase</fullName>
        <ecNumber evidence="10">1.3.1.91</ecNumber>
    </recommendedName>
    <alternativeName>
        <fullName evidence="10">U20-specific dihydrouridine synthase</fullName>
        <shortName evidence="10">U20-specific Dus</shortName>
    </alternativeName>
    <alternativeName>
        <fullName evidence="10">tRNA-dihydrouridine synthase A</fullName>
    </alternativeName>
</protein>
<dbReference type="GO" id="GO:0010181">
    <property type="term" value="F:FMN binding"/>
    <property type="evidence" value="ECO:0007669"/>
    <property type="project" value="UniProtKB-UniRule"/>
</dbReference>
<keyword evidence="16" id="KW-1185">Reference proteome</keyword>
<evidence type="ECO:0000256" key="12">
    <source>
        <dbReference type="PIRSR" id="PIRSR006621-1"/>
    </source>
</evidence>
<feature type="site" description="Interacts with tRNA; defines subfamily-specific binding signature" evidence="10">
    <location>
        <position position="317"/>
    </location>
</feature>
<comment type="catalytic activity">
    <reaction evidence="10">
        <text>5,6-dihydrouridine(20) in tRNA + NADP(+) = uridine(20) in tRNA + NADPH + H(+)</text>
        <dbReference type="Rhea" id="RHEA:53336"/>
        <dbReference type="Rhea" id="RHEA-COMP:13533"/>
        <dbReference type="Rhea" id="RHEA-COMP:13534"/>
        <dbReference type="ChEBI" id="CHEBI:15378"/>
        <dbReference type="ChEBI" id="CHEBI:57783"/>
        <dbReference type="ChEBI" id="CHEBI:58349"/>
        <dbReference type="ChEBI" id="CHEBI:65315"/>
        <dbReference type="ChEBI" id="CHEBI:74443"/>
        <dbReference type="EC" id="1.3.1.91"/>
    </reaction>
</comment>
<dbReference type="Gene3D" id="1.20.120.1460">
    <property type="match status" value="1"/>
</dbReference>
<comment type="similarity">
    <text evidence="11">Belongs to the dus family.</text>
</comment>
<evidence type="ECO:0000313" key="15">
    <source>
        <dbReference type="EMBL" id="AFP85277.1"/>
    </source>
</evidence>
<dbReference type="InterPro" id="IPR013785">
    <property type="entry name" value="Aldolase_TIM"/>
</dbReference>
<feature type="binding site" evidence="10 13">
    <location>
        <position position="84"/>
    </location>
    <ligand>
        <name>FMN</name>
        <dbReference type="ChEBI" id="CHEBI:58210"/>
    </ligand>
</feature>
<feature type="site" description="Interacts with tRNA; defines subfamily-specific binding signature" evidence="10">
    <location>
        <position position="314"/>
    </location>
</feature>
<feature type="binding site" evidence="10">
    <location>
        <begin position="32"/>
        <end position="34"/>
    </location>
    <ligand>
        <name>FMN</name>
        <dbReference type="ChEBI" id="CHEBI:58210"/>
    </ligand>
</feature>
<evidence type="ECO:0000256" key="2">
    <source>
        <dbReference type="ARBA" id="ARBA00022555"/>
    </source>
</evidence>
<keyword evidence="4 10" id="KW-0288">FMN</keyword>
<name>J3TG09_9ENTR</name>
<dbReference type="FunFam" id="3.20.20.70:FF:000083">
    <property type="entry name" value="tRNA-dihydrouridine(20/20a) synthase"/>
    <property type="match status" value="1"/>
</dbReference>
<evidence type="ECO:0000256" key="11">
    <source>
        <dbReference type="PIRNR" id="PIRNR006621"/>
    </source>
</evidence>
<evidence type="ECO:0000256" key="3">
    <source>
        <dbReference type="ARBA" id="ARBA00022630"/>
    </source>
</evidence>
<dbReference type="EMBL" id="CP003546">
    <property type="protein sequence ID" value="AFP85277.1"/>
    <property type="molecule type" value="Genomic_DNA"/>
</dbReference>
<evidence type="ECO:0000256" key="6">
    <source>
        <dbReference type="ARBA" id="ARBA00022857"/>
    </source>
</evidence>
<dbReference type="OrthoDB" id="9783413at2"/>
<dbReference type="AlphaFoldDB" id="J3TG09"/>
<dbReference type="NCBIfam" id="NF008774">
    <property type="entry name" value="PRK11815.1"/>
    <property type="match status" value="1"/>
</dbReference>
<dbReference type="GO" id="GO:0050660">
    <property type="term" value="F:flavin adenine dinucleotide binding"/>
    <property type="evidence" value="ECO:0007669"/>
    <property type="project" value="InterPro"/>
</dbReference>
<dbReference type="Proteomes" id="UP000003936">
    <property type="component" value="Chromosome"/>
</dbReference>
<dbReference type="PANTHER" id="PTHR42907">
    <property type="entry name" value="FMN-LINKED OXIDOREDUCTASES SUPERFAMILY PROTEIN"/>
    <property type="match status" value="1"/>
</dbReference>
<comment type="catalytic activity">
    <reaction evidence="10">
        <text>5,6-dihydrouridine(20) in tRNA + NAD(+) = uridine(20) in tRNA + NADH + H(+)</text>
        <dbReference type="Rhea" id="RHEA:53340"/>
        <dbReference type="Rhea" id="RHEA-COMP:13533"/>
        <dbReference type="Rhea" id="RHEA-COMP:13534"/>
        <dbReference type="ChEBI" id="CHEBI:15378"/>
        <dbReference type="ChEBI" id="CHEBI:57540"/>
        <dbReference type="ChEBI" id="CHEBI:57945"/>
        <dbReference type="ChEBI" id="CHEBI:65315"/>
        <dbReference type="ChEBI" id="CHEBI:74443"/>
        <dbReference type="EC" id="1.3.1.91"/>
    </reaction>
</comment>
<feature type="binding site" evidence="10 13">
    <location>
        <position position="153"/>
    </location>
    <ligand>
        <name>FMN</name>
        <dbReference type="ChEBI" id="CHEBI:58210"/>
    </ligand>
</feature>
<feature type="active site" description="Proton donor" evidence="10 12">
    <location>
        <position position="114"/>
    </location>
</feature>
<dbReference type="InterPro" id="IPR035587">
    <property type="entry name" value="DUS-like_FMN-bd"/>
</dbReference>
<dbReference type="EC" id="1.3.1.91" evidence="10"/>
<organism evidence="15 16">
    <name type="scientific">secondary endosymbiont of Ctenarytaina eucalypti</name>
    <dbReference type="NCBI Taxonomy" id="1199245"/>
    <lineage>
        <taxon>Bacteria</taxon>
        <taxon>Pseudomonadati</taxon>
        <taxon>Pseudomonadota</taxon>
        <taxon>Gammaproteobacteria</taxon>
        <taxon>Enterobacterales</taxon>
        <taxon>Enterobacteriaceae</taxon>
        <taxon>aphid secondary symbionts</taxon>
    </lineage>
</organism>
<dbReference type="KEGG" id="sect:A359_09110"/>
<feature type="binding site" evidence="10 13">
    <location>
        <begin position="226"/>
        <end position="228"/>
    </location>
    <ligand>
        <name>FMN</name>
        <dbReference type="ChEBI" id="CHEBI:58210"/>
    </ligand>
</feature>
<dbReference type="InterPro" id="IPR004653">
    <property type="entry name" value="DusA"/>
</dbReference>
<dbReference type="HAMAP" id="MF_02041">
    <property type="entry name" value="DusA_subfam"/>
    <property type="match status" value="1"/>
</dbReference>
<dbReference type="CDD" id="cd02801">
    <property type="entry name" value="DUS_like_FMN"/>
    <property type="match status" value="1"/>
</dbReference>
<dbReference type="SUPFAM" id="SSF51395">
    <property type="entry name" value="FMN-linked oxidoreductases"/>
    <property type="match status" value="1"/>
</dbReference>
<dbReference type="PROSITE" id="PS01136">
    <property type="entry name" value="UPF0034"/>
    <property type="match status" value="1"/>
</dbReference>
<proteinExistence type="inferred from homology"/>
<dbReference type="RefSeq" id="WP_014888574.1">
    <property type="nucleotide sequence ID" value="NC_018419.1"/>
</dbReference>
<comment type="catalytic activity">
    <reaction evidence="10">
        <text>5,6-dihydrouridine(20a) in tRNA + NADP(+) = uridine(20a) in tRNA + NADPH + H(+)</text>
        <dbReference type="Rhea" id="RHEA:53344"/>
        <dbReference type="Rhea" id="RHEA-COMP:13535"/>
        <dbReference type="Rhea" id="RHEA-COMP:13536"/>
        <dbReference type="ChEBI" id="CHEBI:15378"/>
        <dbReference type="ChEBI" id="CHEBI:57783"/>
        <dbReference type="ChEBI" id="CHEBI:58349"/>
        <dbReference type="ChEBI" id="CHEBI:65315"/>
        <dbReference type="ChEBI" id="CHEBI:74443"/>
    </reaction>
</comment>
<feature type="binding site" evidence="10 13">
    <location>
        <position position="186"/>
    </location>
    <ligand>
        <name>FMN</name>
        <dbReference type="ChEBI" id="CHEBI:58210"/>
    </ligand>
</feature>
<keyword evidence="13" id="KW-0547">Nucleotide-binding</keyword>
<dbReference type="GO" id="GO:0102264">
    <property type="term" value="F:tRNA-dihydrouridine20 synthase activity"/>
    <property type="evidence" value="ECO:0007669"/>
    <property type="project" value="UniProtKB-EC"/>
</dbReference>
<keyword evidence="7 10" id="KW-0694">RNA-binding</keyword>
<dbReference type="STRING" id="1199245.A359_09110"/>
<feature type="site" description="Interacts with tRNA; defines subfamily-specific binding signature" evidence="10">
    <location>
        <position position="198"/>
    </location>
</feature>
<comment type="cofactor">
    <cofactor evidence="1 10 11 13">
        <name>FMN</name>
        <dbReference type="ChEBI" id="CHEBI:58210"/>
    </cofactor>
</comment>
<evidence type="ECO:0000256" key="5">
    <source>
        <dbReference type="ARBA" id="ARBA00022694"/>
    </source>
</evidence>
<dbReference type="Pfam" id="PF01207">
    <property type="entry name" value="Dus"/>
    <property type="match status" value="1"/>
</dbReference>
<evidence type="ECO:0000256" key="10">
    <source>
        <dbReference type="HAMAP-Rule" id="MF_02041"/>
    </source>
</evidence>
<sequence>MLESPDHQNAHRPTMESNRLASLAPGRFSVAPMLDRTDRHCRFFLRQLSRRALLYTEMVTTNALFHGKGDYLAYNDAEHPLALQLGGSNPDVLARAAKTAQERGYDEINLNVGCPSSRVQHNCLGACLMAEKDRVAACVSAMNEAVSLPITVKTRLGIDEQDSYSFLCEFIDTVSTSGGCQTFIIHARKAWLKGLLPKENRKIPPLNYGRVYQLKRDFPSLRLMINGGITTLKQARAHLQHLDGVMIGRAAYNNPSILLRLDSELFGTPDPLPNQASAIDAMLPYIEKELYRGTVLSRITRHMHGLFQGLPGARQWRRYLRENAHYPSADTNVLIKALSYVQHN</sequence>
<evidence type="ECO:0000256" key="4">
    <source>
        <dbReference type="ARBA" id="ARBA00022643"/>
    </source>
</evidence>
<dbReference type="PIRSF" id="PIRSF006621">
    <property type="entry name" value="Dus"/>
    <property type="match status" value="1"/>
</dbReference>
<dbReference type="HOGENOM" id="CLU_013299_2_1_6"/>
<feature type="site" description="Interacts with tRNA" evidence="10">
    <location>
        <position position="201"/>
    </location>
</feature>
<keyword evidence="6 10" id="KW-0521">NADP</keyword>
<evidence type="ECO:0000259" key="14">
    <source>
        <dbReference type="Pfam" id="PF01207"/>
    </source>
</evidence>
<feature type="domain" description="DUS-like FMN-binding" evidence="14">
    <location>
        <begin position="30"/>
        <end position="337"/>
    </location>
</feature>
<gene>
    <name evidence="10" type="primary">dusA</name>
    <name evidence="15" type="ORF">A359_09110</name>
</gene>
<dbReference type="GO" id="GO:0102266">
    <property type="term" value="F:tRNA-dihydrouridine20a synthase activity"/>
    <property type="evidence" value="ECO:0007669"/>
    <property type="project" value="RHEA"/>
</dbReference>
<dbReference type="Gene3D" id="3.20.20.70">
    <property type="entry name" value="Aldolase class I"/>
    <property type="match status" value="1"/>
</dbReference>
<accession>J3TG09</accession>
<evidence type="ECO:0000256" key="8">
    <source>
        <dbReference type="ARBA" id="ARBA00023002"/>
    </source>
</evidence>
<comment type="catalytic activity">
    <reaction evidence="10">
        <text>5,6-dihydrouridine(20a) in tRNA + NAD(+) = uridine(20a) in tRNA + NADH + H(+)</text>
        <dbReference type="Rhea" id="RHEA:53348"/>
        <dbReference type="Rhea" id="RHEA-COMP:13535"/>
        <dbReference type="Rhea" id="RHEA-COMP:13536"/>
        <dbReference type="ChEBI" id="CHEBI:15378"/>
        <dbReference type="ChEBI" id="CHEBI:57540"/>
        <dbReference type="ChEBI" id="CHEBI:57945"/>
        <dbReference type="ChEBI" id="CHEBI:65315"/>
        <dbReference type="ChEBI" id="CHEBI:74443"/>
    </reaction>
</comment>
<dbReference type="PANTHER" id="PTHR42907:SF1">
    <property type="entry name" value="FMN-LINKED OXIDOREDUCTASES SUPERFAMILY PROTEIN"/>
    <property type="match status" value="1"/>
</dbReference>
<reference evidence="15 16" key="1">
    <citation type="journal article" date="2012" name="Mol. Biol. Evol.">
        <title>Genome reduction and co-evolution between the primary and secondary bacterial symbionts of psyllids.</title>
        <authorList>
            <person name="Sloan D.B."/>
            <person name="Moran N.A."/>
        </authorList>
    </citation>
    <scope>NUCLEOTIDE SEQUENCE [LARGE SCALE GENOMIC DNA]</scope>
    <source>
        <strain evidence="15">Ceuc_S</strain>
    </source>
</reference>
<keyword evidence="2 10" id="KW-0820">tRNA-binding</keyword>
<evidence type="ECO:0000256" key="13">
    <source>
        <dbReference type="PIRSR" id="PIRSR006621-2"/>
    </source>
</evidence>
<evidence type="ECO:0000313" key="16">
    <source>
        <dbReference type="Proteomes" id="UP000003936"/>
    </source>
</evidence>
<evidence type="ECO:0000256" key="1">
    <source>
        <dbReference type="ARBA" id="ARBA00001917"/>
    </source>
</evidence>
<dbReference type="GO" id="GO:0000049">
    <property type="term" value="F:tRNA binding"/>
    <property type="evidence" value="ECO:0007669"/>
    <property type="project" value="UniProtKB-UniRule"/>
</dbReference>